<feature type="domain" description="Response regulatory" evidence="8">
    <location>
        <begin position="1"/>
        <end position="117"/>
    </location>
</feature>
<evidence type="ECO:0000256" key="1">
    <source>
        <dbReference type="ARBA" id="ARBA00022553"/>
    </source>
</evidence>
<gene>
    <name evidence="10" type="ORF">B0H50_10153</name>
</gene>
<keyword evidence="11" id="KW-1185">Reference proteome</keyword>
<feature type="domain" description="OmpR/PhoB-type" evidence="9">
    <location>
        <begin position="131"/>
        <end position="227"/>
    </location>
</feature>
<keyword evidence="4 7" id="KW-0238">DNA-binding</keyword>
<evidence type="ECO:0000256" key="4">
    <source>
        <dbReference type="ARBA" id="ARBA00023125"/>
    </source>
</evidence>
<evidence type="ECO:0000256" key="2">
    <source>
        <dbReference type="ARBA" id="ARBA00023012"/>
    </source>
</evidence>
<dbReference type="CDD" id="cd00383">
    <property type="entry name" value="trans_reg_C"/>
    <property type="match status" value="1"/>
</dbReference>
<feature type="modified residue" description="4-aspartylphosphate" evidence="6">
    <location>
        <position position="50"/>
    </location>
</feature>
<accession>A0ABX5LNP2</accession>
<dbReference type="PROSITE" id="PS50110">
    <property type="entry name" value="RESPONSE_REGULATORY"/>
    <property type="match status" value="1"/>
</dbReference>
<name>A0ABX5LNP2_9BACT</name>
<dbReference type="PROSITE" id="PS51755">
    <property type="entry name" value="OMPR_PHOB"/>
    <property type="match status" value="1"/>
</dbReference>
<evidence type="ECO:0000259" key="8">
    <source>
        <dbReference type="PROSITE" id="PS50110"/>
    </source>
</evidence>
<keyword evidence="5" id="KW-0804">Transcription</keyword>
<dbReference type="SMART" id="SM00448">
    <property type="entry name" value="REC"/>
    <property type="match status" value="1"/>
</dbReference>
<comment type="caution">
    <text evidence="10">The sequence shown here is derived from an EMBL/GenBank/DDBJ whole genome shotgun (WGS) entry which is preliminary data.</text>
</comment>
<dbReference type="Pfam" id="PF00072">
    <property type="entry name" value="Response_reg"/>
    <property type="match status" value="1"/>
</dbReference>
<evidence type="ECO:0000259" key="9">
    <source>
        <dbReference type="PROSITE" id="PS51755"/>
    </source>
</evidence>
<dbReference type="Proteomes" id="UP000245523">
    <property type="component" value="Unassembled WGS sequence"/>
</dbReference>
<evidence type="ECO:0000313" key="10">
    <source>
        <dbReference type="EMBL" id="PWL04042.1"/>
    </source>
</evidence>
<feature type="DNA-binding region" description="OmpR/PhoB-type" evidence="7">
    <location>
        <begin position="131"/>
        <end position="227"/>
    </location>
</feature>
<evidence type="ECO:0000256" key="7">
    <source>
        <dbReference type="PROSITE-ProRule" id="PRU01091"/>
    </source>
</evidence>
<evidence type="ECO:0000256" key="3">
    <source>
        <dbReference type="ARBA" id="ARBA00023015"/>
    </source>
</evidence>
<dbReference type="EMBL" id="QGHD01000001">
    <property type="protein sequence ID" value="PWL04042.1"/>
    <property type="molecule type" value="Genomic_DNA"/>
</dbReference>
<dbReference type="RefSeq" id="WP_106198395.1">
    <property type="nucleotide sequence ID" value="NZ_JAXEIU010000026.1"/>
</dbReference>
<keyword evidence="3" id="KW-0805">Transcription regulation</keyword>
<dbReference type="SMART" id="SM00862">
    <property type="entry name" value="Trans_reg_C"/>
    <property type="match status" value="1"/>
</dbReference>
<reference evidence="10 11" key="1">
    <citation type="submission" date="2018-05" db="EMBL/GenBank/DDBJ databases">
        <title>Animal gut microbial communities from fecal samples from Wisconsin, USA.</title>
        <authorList>
            <person name="Neumann A."/>
        </authorList>
    </citation>
    <scope>NUCLEOTIDE SEQUENCE [LARGE SCALE GENOMIC DNA]</scope>
    <source>
        <strain evidence="10 11">UWS4</strain>
    </source>
</reference>
<sequence>MICVVEDDSDIREMEVYALKSAGYKVLAAASSEEFFRELGLEIPALVILDVMLPGRDGFSILSELRHRATTSKVPVMMVTAKTTEMDKIKGLDSGADDYLTKPFGIMEFLARVRALLRRAEMKGEVVAAKPAELHLGKIEIDDERHQVKVDGNLVEFTFKEYELLKLLCSKPGIVFDREQLMSKVWGVDGTLESRTIDMHIKTLRKKLGAAGDYIKTVRNVGYKAEIEVTDEGKTEL</sequence>
<dbReference type="PANTHER" id="PTHR48111:SF1">
    <property type="entry name" value="TWO-COMPONENT RESPONSE REGULATOR ORR33"/>
    <property type="match status" value="1"/>
</dbReference>
<keyword evidence="2" id="KW-0902">Two-component regulatory system</keyword>
<evidence type="ECO:0000256" key="6">
    <source>
        <dbReference type="PROSITE-ProRule" id="PRU00169"/>
    </source>
</evidence>
<dbReference type="Gene3D" id="1.10.10.10">
    <property type="entry name" value="Winged helix-like DNA-binding domain superfamily/Winged helix DNA-binding domain"/>
    <property type="match status" value="1"/>
</dbReference>
<evidence type="ECO:0000313" key="11">
    <source>
        <dbReference type="Proteomes" id="UP000245523"/>
    </source>
</evidence>
<dbReference type="CDD" id="cd17574">
    <property type="entry name" value="REC_OmpR"/>
    <property type="match status" value="1"/>
</dbReference>
<dbReference type="InterPro" id="IPR039420">
    <property type="entry name" value="WalR-like"/>
</dbReference>
<dbReference type="Pfam" id="PF00486">
    <property type="entry name" value="Trans_reg_C"/>
    <property type="match status" value="1"/>
</dbReference>
<dbReference type="InterPro" id="IPR001789">
    <property type="entry name" value="Sig_transdc_resp-reg_receiver"/>
</dbReference>
<dbReference type="PANTHER" id="PTHR48111">
    <property type="entry name" value="REGULATOR OF RPOS"/>
    <property type="match status" value="1"/>
</dbReference>
<dbReference type="InterPro" id="IPR011006">
    <property type="entry name" value="CheY-like_superfamily"/>
</dbReference>
<dbReference type="InterPro" id="IPR016032">
    <property type="entry name" value="Sig_transdc_resp-reg_C-effctor"/>
</dbReference>
<proteinExistence type="predicted"/>
<dbReference type="Gene3D" id="3.40.50.2300">
    <property type="match status" value="1"/>
</dbReference>
<evidence type="ECO:0000256" key="5">
    <source>
        <dbReference type="ARBA" id="ARBA00023163"/>
    </source>
</evidence>
<dbReference type="InterPro" id="IPR001867">
    <property type="entry name" value="OmpR/PhoB-type_DNA-bd"/>
</dbReference>
<dbReference type="SUPFAM" id="SSF52172">
    <property type="entry name" value="CheY-like"/>
    <property type="match status" value="1"/>
</dbReference>
<protein>
    <submittedName>
        <fullName evidence="10">Two-component system alkaline phosphatase synthesis response regulator PhoP</fullName>
    </submittedName>
</protein>
<dbReference type="SUPFAM" id="SSF46894">
    <property type="entry name" value="C-terminal effector domain of the bipartite response regulators"/>
    <property type="match status" value="1"/>
</dbReference>
<organism evidence="10 11">
    <name type="scientific">Hallerella porci</name>
    <dbReference type="NCBI Taxonomy" id="1945871"/>
    <lineage>
        <taxon>Bacteria</taxon>
        <taxon>Pseudomonadati</taxon>
        <taxon>Fibrobacterota</taxon>
        <taxon>Fibrobacteria</taxon>
        <taxon>Fibrobacterales</taxon>
        <taxon>Fibrobacteraceae</taxon>
        <taxon>Hallerella</taxon>
    </lineage>
</organism>
<keyword evidence="1 6" id="KW-0597">Phosphoprotein</keyword>
<dbReference type="InterPro" id="IPR036388">
    <property type="entry name" value="WH-like_DNA-bd_sf"/>
</dbReference>
<dbReference type="Gene3D" id="6.10.250.690">
    <property type="match status" value="1"/>
</dbReference>